<name>A0AC34QJQ4_9BILA</name>
<evidence type="ECO:0000313" key="2">
    <source>
        <dbReference type="WBParaSite" id="JU765_v2.g17058.t2"/>
    </source>
</evidence>
<evidence type="ECO:0000313" key="1">
    <source>
        <dbReference type="Proteomes" id="UP000887576"/>
    </source>
</evidence>
<dbReference type="Proteomes" id="UP000887576">
    <property type="component" value="Unplaced"/>
</dbReference>
<reference evidence="2" key="1">
    <citation type="submission" date="2022-11" db="UniProtKB">
        <authorList>
            <consortium name="WormBaseParasite"/>
        </authorList>
    </citation>
    <scope>IDENTIFICATION</scope>
</reference>
<protein>
    <submittedName>
        <fullName evidence="2">Major facilitator superfamily (MFS) profile domain-containing protein</fullName>
    </submittedName>
</protein>
<accession>A0AC34QJQ4</accession>
<dbReference type="WBParaSite" id="JU765_v2.g17058.t2">
    <property type="protein sequence ID" value="JU765_v2.g17058.t2"/>
    <property type="gene ID" value="JU765_v2.g17058"/>
</dbReference>
<sequence>MFRRWGTNFFLSRFDSLENVVGDQRKLIVLILLSTTLSILPVGYHIIVLNVPAETIQNAINQTLLREEGYLPSKGLMDFLWAFIVACQSIGALFGCLLLPPIQRSFGTKKALMLVNNGILLFSSFLLFMSFYVNTLFFLIAGRIMNWHPKTSKER</sequence>
<organism evidence="1 2">
    <name type="scientific">Panagrolaimus sp. JU765</name>
    <dbReference type="NCBI Taxonomy" id="591449"/>
    <lineage>
        <taxon>Eukaryota</taxon>
        <taxon>Metazoa</taxon>
        <taxon>Ecdysozoa</taxon>
        <taxon>Nematoda</taxon>
        <taxon>Chromadorea</taxon>
        <taxon>Rhabditida</taxon>
        <taxon>Tylenchina</taxon>
        <taxon>Panagrolaimomorpha</taxon>
        <taxon>Panagrolaimoidea</taxon>
        <taxon>Panagrolaimidae</taxon>
        <taxon>Panagrolaimus</taxon>
    </lineage>
</organism>
<proteinExistence type="predicted"/>